<dbReference type="AlphaFoldDB" id="A0A9D4EIW5"/>
<name>A0A9D4EIW5_DREPO</name>
<evidence type="ECO:0000313" key="2">
    <source>
        <dbReference type="Proteomes" id="UP000828390"/>
    </source>
</evidence>
<reference evidence="1" key="1">
    <citation type="journal article" date="2019" name="bioRxiv">
        <title>The Genome of the Zebra Mussel, Dreissena polymorpha: A Resource for Invasive Species Research.</title>
        <authorList>
            <person name="McCartney M.A."/>
            <person name="Auch B."/>
            <person name="Kono T."/>
            <person name="Mallez S."/>
            <person name="Zhang Y."/>
            <person name="Obille A."/>
            <person name="Becker A."/>
            <person name="Abrahante J.E."/>
            <person name="Garbe J."/>
            <person name="Badalamenti J.P."/>
            <person name="Herman A."/>
            <person name="Mangelson H."/>
            <person name="Liachko I."/>
            <person name="Sullivan S."/>
            <person name="Sone E.D."/>
            <person name="Koren S."/>
            <person name="Silverstein K.A.T."/>
            <person name="Beckman K.B."/>
            <person name="Gohl D.M."/>
        </authorList>
    </citation>
    <scope>NUCLEOTIDE SEQUENCE</scope>
    <source>
        <strain evidence="1">Duluth1</strain>
        <tissue evidence="1">Whole animal</tissue>
    </source>
</reference>
<evidence type="ECO:0000313" key="1">
    <source>
        <dbReference type="EMBL" id="KAH3780535.1"/>
    </source>
</evidence>
<organism evidence="1 2">
    <name type="scientific">Dreissena polymorpha</name>
    <name type="common">Zebra mussel</name>
    <name type="synonym">Mytilus polymorpha</name>
    <dbReference type="NCBI Taxonomy" id="45954"/>
    <lineage>
        <taxon>Eukaryota</taxon>
        <taxon>Metazoa</taxon>
        <taxon>Spiralia</taxon>
        <taxon>Lophotrochozoa</taxon>
        <taxon>Mollusca</taxon>
        <taxon>Bivalvia</taxon>
        <taxon>Autobranchia</taxon>
        <taxon>Heteroconchia</taxon>
        <taxon>Euheterodonta</taxon>
        <taxon>Imparidentia</taxon>
        <taxon>Neoheterodontei</taxon>
        <taxon>Myida</taxon>
        <taxon>Dreissenoidea</taxon>
        <taxon>Dreissenidae</taxon>
        <taxon>Dreissena</taxon>
    </lineage>
</organism>
<sequence>MPKQYPSTYGLNLMLSLFSNSSGKDSQEEIIVAPSTPAVTTLAAQLTEDNEDFATRGRYHQSEVVRGENFDDYEDDDH</sequence>
<dbReference type="Proteomes" id="UP000828390">
    <property type="component" value="Unassembled WGS sequence"/>
</dbReference>
<keyword evidence="2" id="KW-1185">Reference proteome</keyword>
<accession>A0A9D4EIW5</accession>
<dbReference type="EMBL" id="JAIWYP010000008">
    <property type="protein sequence ID" value="KAH3780535.1"/>
    <property type="molecule type" value="Genomic_DNA"/>
</dbReference>
<comment type="caution">
    <text evidence="1">The sequence shown here is derived from an EMBL/GenBank/DDBJ whole genome shotgun (WGS) entry which is preliminary data.</text>
</comment>
<reference evidence="1" key="2">
    <citation type="submission" date="2020-11" db="EMBL/GenBank/DDBJ databases">
        <authorList>
            <person name="McCartney M.A."/>
            <person name="Auch B."/>
            <person name="Kono T."/>
            <person name="Mallez S."/>
            <person name="Becker A."/>
            <person name="Gohl D.M."/>
            <person name="Silverstein K.A.T."/>
            <person name="Koren S."/>
            <person name="Bechman K.B."/>
            <person name="Herman A."/>
            <person name="Abrahante J.E."/>
            <person name="Garbe J."/>
        </authorList>
    </citation>
    <scope>NUCLEOTIDE SEQUENCE</scope>
    <source>
        <strain evidence="1">Duluth1</strain>
        <tissue evidence="1">Whole animal</tissue>
    </source>
</reference>
<gene>
    <name evidence="1" type="ORF">DPMN_158352</name>
</gene>
<proteinExistence type="predicted"/>
<protein>
    <submittedName>
        <fullName evidence="1">Uncharacterized protein</fullName>
    </submittedName>
</protein>